<dbReference type="EMBL" id="JAHWZX010000021">
    <property type="protein sequence ID" value="MBW4332219.1"/>
    <property type="molecule type" value="Genomic_DNA"/>
</dbReference>
<comment type="caution">
    <text evidence="1">The sequence shown here is derived from an EMBL/GenBank/DDBJ whole genome shotgun (WGS) entry which is preliminary data.</text>
</comment>
<evidence type="ECO:0000313" key="2">
    <source>
        <dbReference type="Proteomes" id="UP001197214"/>
    </source>
</evidence>
<keyword evidence="2" id="KW-1185">Reference proteome</keyword>
<protein>
    <submittedName>
        <fullName evidence="1">Uncharacterized protein</fullName>
    </submittedName>
</protein>
<sequence length="61" mass="7053">MADHSSKNRLHDPAIKAEIVDLQQQMKDCLARMDELELRAASAHLDLAIHRFAEHYLLQDE</sequence>
<proteinExistence type="predicted"/>
<name>A0ABS6XPS1_9SPHN</name>
<gene>
    <name evidence="1" type="ORF">KY084_15265</name>
</gene>
<evidence type="ECO:0000313" key="1">
    <source>
        <dbReference type="EMBL" id="MBW4332219.1"/>
    </source>
</evidence>
<dbReference type="RefSeq" id="WP_219239341.1">
    <property type="nucleotide sequence ID" value="NZ_JAHWZX010000021.1"/>
</dbReference>
<reference evidence="1 2" key="1">
    <citation type="submission" date="2021-07" db="EMBL/GenBank/DDBJ databases">
        <title>Stakelama flava sp. nov., a novel endophytic bacterium isolated from branch of Kandelia candel.</title>
        <authorList>
            <person name="Tuo L."/>
        </authorList>
    </citation>
    <scope>NUCLEOTIDE SEQUENCE [LARGE SCALE GENOMIC DNA]</scope>
    <source>
        <strain evidence="1 2">CBK3Z-3</strain>
    </source>
</reference>
<accession>A0ABS6XPS1</accession>
<organism evidence="1 2">
    <name type="scientific">Stakelama flava</name>
    <dbReference type="NCBI Taxonomy" id="2860338"/>
    <lineage>
        <taxon>Bacteria</taxon>
        <taxon>Pseudomonadati</taxon>
        <taxon>Pseudomonadota</taxon>
        <taxon>Alphaproteobacteria</taxon>
        <taxon>Sphingomonadales</taxon>
        <taxon>Sphingomonadaceae</taxon>
        <taxon>Stakelama</taxon>
    </lineage>
</organism>
<dbReference type="Proteomes" id="UP001197214">
    <property type="component" value="Unassembled WGS sequence"/>
</dbReference>